<name>A0A9P3M1M3_9FUNG</name>
<evidence type="ECO:0000313" key="3">
    <source>
        <dbReference type="EMBL" id="GJJ78443.1"/>
    </source>
</evidence>
<feature type="signal peptide" evidence="2">
    <location>
        <begin position="1"/>
        <end position="22"/>
    </location>
</feature>
<dbReference type="EMBL" id="BQFW01000015">
    <property type="protein sequence ID" value="GJJ78443.1"/>
    <property type="molecule type" value="Genomic_DNA"/>
</dbReference>
<gene>
    <name evidence="3" type="ORF">EMPS_10802</name>
</gene>
<feature type="compositionally biased region" description="Basic and acidic residues" evidence="1">
    <location>
        <begin position="149"/>
        <end position="165"/>
    </location>
</feature>
<dbReference type="OrthoDB" id="2427607at2759"/>
<evidence type="ECO:0000256" key="1">
    <source>
        <dbReference type="SAM" id="MobiDB-lite"/>
    </source>
</evidence>
<sequence length="396" mass="46105">MTLLKNPVLLISLAILCTTATAAPTPVVDPVVPKFISEADMEALTGPISSNWRDRGLLPPEWKEREEREWQQERVAFRQFSERVVSTHCSSVLGSTLDLLDSVRDFVHDHLEVKESFDLLEPVLATLKGPLRMNEEFNFEEELSDEELEEKRRKDKEEQEEERRTSFPSLSPEEKKYREMIWNFERQSRTRSVSWTEENEPQLLLRYRLRHLEKMMAVFPFVLGLAPDPVRQELEESGFVQKTGALQEEVRSLLTCEGVQHVTVAQLKDAYDGDFESDRFMDRSAASQSINIFHSDYHLRLFMEVSTFSRASRPYSWEESCELSNTTCTEDLAPAKNMSDDKQQLKDQDVEGQVVFKTPEVQFAWTWEAIVRLWKATGHENDYRMKPEVIALLFKE</sequence>
<comment type="caution">
    <text evidence="3">The sequence shown here is derived from an EMBL/GenBank/DDBJ whole genome shotgun (WGS) entry which is preliminary data.</text>
</comment>
<feature type="chain" id="PRO_5040510760" evidence="2">
    <location>
        <begin position="23"/>
        <end position="396"/>
    </location>
</feature>
<keyword evidence="2" id="KW-0732">Signal</keyword>
<proteinExistence type="predicted"/>
<keyword evidence="4" id="KW-1185">Reference proteome</keyword>
<reference evidence="3" key="2">
    <citation type="journal article" date="2022" name="Microbiol. Resour. Announc.">
        <title>Whole-Genome Sequence of Entomortierella parvispora E1425, a Mucoromycotan Fungus Associated with Burkholderiaceae-Related Endosymbiotic Bacteria.</title>
        <authorList>
            <person name="Herlambang A."/>
            <person name="Guo Y."/>
            <person name="Takashima Y."/>
            <person name="Narisawa K."/>
            <person name="Ohta H."/>
            <person name="Nishizawa T."/>
        </authorList>
    </citation>
    <scope>NUCLEOTIDE SEQUENCE</scope>
    <source>
        <strain evidence="3">E1425</strain>
    </source>
</reference>
<dbReference type="AlphaFoldDB" id="A0A9P3M1M3"/>
<dbReference type="Proteomes" id="UP000827284">
    <property type="component" value="Unassembled WGS sequence"/>
</dbReference>
<accession>A0A9P3M1M3</accession>
<reference evidence="3" key="1">
    <citation type="submission" date="2021-11" db="EMBL/GenBank/DDBJ databases">
        <authorList>
            <person name="Herlambang A."/>
            <person name="Guo Y."/>
            <person name="Takashima Y."/>
            <person name="Nishizawa T."/>
        </authorList>
    </citation>
    <scope>NUCLEOTIDE SEQUENCE</scope>
    <source>
        <strain evidence="3">E1425</strain>
    </source>
</reference>
<evidence type="ECO:0000313" key="4">
    <source>
        <dbReference type="Proteomes" id="UP000827284"/>
    </source>
</evidence>
<organism evidence="3 4">
    <name type="scientific">Entomortierella parvispora</name>
    <dbReference type="NCBI Taxonomy" id="205924"/>
    <lineage>
        <taxon>Eukaryota</taxon>
        <taxon>Fungi</taxon>
        <taxon>Fungi incertae sedis</taxon>
        <taxon>Mucoromycota</taxon>
        <taxon>Mortierellomycotina</taxon>
        <taxon>Mortierellomycetes</taxon>
        <taxon>Mortierellales</taxon>
        <taxon>Mortierellaceae</taxon>
        <taxon>Entomortierella</taxon>
    </lineage>
</organism>
<feature type="region of interest" description="Disordered" evidence="1">
    <location>
        <begin position="139"/>
        <end position="170"/>
    </location>
</feature>
<evidence type="ECO:0000256" key="2">
    <source>
        <dbReference type="SAM" id="SignalP"/>
    </source>
</evidence>
<feature type="compositionally biased region" description="Acidic residues" evidence="1">
    <location>
        <begin position="139"/>
        <end position="148"/>
    </location>
</feature>
<protein>
    <submittedName>
        <fullName evidence="3">Uncharacterized protein</fullName>
    </submittedName>
</protein>